<keyword evidence="4" id="KW-0067">ATP-binding</keyword>
<feature type="region of interest" description="Disordered" evidence="6">
    <location>
        <begin position="241"/>
        <end position="274"/>
    </location>
</feature>
<evidence type="ECO:0000313" key="9">
    <source>
        <dbReference type="EMBL" id="KAA6369919.1"/>
    </source>
</evidence>
<dbReference type="InterPro" id="IPR000719">
    <property type="entry name" value="Prot_kinase_dom"/>
</dbReference>
<dbReference type="InterPro" id="IPR011009">
    <property type="entry name" value="Kinase-like_dom_sf"/>
</dbReference>
<dbReference type="InterPro" id="IPR012677">
    <property type="entry name" value="Nucleotide-bd_a/b_plait_sf"/>
</dbReference>
<dbReference type="Proteomes" id="UP000324800">
    <property type="component" value="Unassembled WGS sequence"/>
</dbReference>
<dbReference type="SMART" id="SM00360">
    <property type="entry name" value="RRM"/>
    <property type="match status" value="2"/>
</dbReference>
<keyword evidence="1" id="KW-0808">Transferase</keyword>
<dbReference type="AlphaFoldDB" id="A0A5J4UHA6"/>
<keyword evidence="3" id="KW-0418">Kinase</keyword>
<evidence type="ECO:0000259" key="7">
    <source>
        <dbReference type="PROSITE" id="PS50011"/>
    </source>
</evidence>
<comment type="caution">
    <text evidence="9">The sequence shown here is derived from an EMBL/GenBank/DDBJ whole genome shotgun (WGS) entry which is preliminary data.</text>
</comment>
<dbReference type="Pfam" id="PF00069">
    <property type="entry name" value="Pkinase"/>
    <property type="match status" value="1"/>
</dbReference>
<dbReference type="GO" id="GO:0003723">
    <property type="term" value="F:RNA binding"/>
    <property type="evidence" value="ECO:0007669"/>
    <property type="project" value="UniProtKB-UniRule"/>
</dbReference>
<evidence type="ECO:0000256" key="1">
    <source>
        <dbReference type="ARBA" id="ARBA00022679"/>
    </source>
</evidence>
<dbReference type="SUPFAM" id="SSF54928">
    <property type="entry name" value="RNA-binding domain, RBD"/>
    <property type="match status" value="2"/>
</dbReference>
<evidence type="ECO:0000259" key="8">
    <source>
        <dbReference type="PROSITE" id="PS50102"/>
    </source>
</evidence>
<organism evidence="9 10">
    <name type="scientific">Streblomastix strix</name>
    <dbReference type="NCBI Taxonomy" id="222440"/>
    <lineage>
        <taxon>Eukaryota</taxon>
        <taxon>Metamonada</taxon>
        <taxon>Preaxostyla</taxon>
        <taxon>Oxymonadida</taxon>
        <taxon>Streblomastigidae</taxon>
        <taxon>Streblomastix</taxon>
    </lineage>
</organism>
<dbReference type="GO" id="GO:0004674">
    <property type="term" value="F:protein serine/threonine kinase activity"/>
    <property type="evidence" value="ECO:0007669"/>
    <property type="project" value="TreeGrafter"/>
</dbReference>
<dbReference type="GO" id="GO:0005524">
    <property type="term" value="F:ATP binding"/>
    <property type="evidence" value="ECO:0007669"/>
    <property type="project" value="UniProtKB-KW"/>
</dbReference>
<dbReference type="InterPro" id="IPR008271">
    <property type="entry name" value="Ser/Thr_kinase_AS"/>
</dbReference>
<dbReference type="PROSITE" id="PS50102">
    <property type="entry name" value="RRM"/>
    <property type="match status" value="2"/>
</dbReference>
<evidence type="ECO:0000256" key="5">
    <source>
        <dbReference type="PROSITE-ProRule" id="PRU00176"/>
    </source>
</evidence>
<feature type="region of interest" description="Disordered" evidence="6">
    <location>
        <begin position="558"/>
        <end position="577"/>
    </location>
</feature>
<dbReference type="PANTHER" id="PTHR43671:SF106">
    <property type="entry name" value="NIMA-LIKE KINASE"/>
    <property type="match status" value="1"/>
</dbReference>
<evidence type="ECO:0000256" key="2">
    <source>
        <dbReference type="ARBA" id="ARBA00022741"/>
    </source>
</evidence>
<evidence type="ECO:0000256" key="6">
    <source>
        <dbReference type="SAM" id="MobiDB-lite"/>
    </source>
</evidence>
<dbReference type="InterPro" id="IPR000504">
    <property type="entry name" value="RRM_dom"/>
</dbReference>
<dbReference type="Pfam" id="PF00076">
    <property type="entry name" value="RRM_1"/>
    <property type="match status" value="2"/>
</dbReference>
<dbReference type="PROSITE" id="PS50011">
    <property type="entry name" value="PROTEIN_KINASE_DOM"/>
    <property type="match status" value="1"/>
</dbReference>
<dbReference type="SMART" id="SM00220">
    <property type="entry name" value="S_TKc"/>
    <property type="match status" value="1"/>
</dbReference>
<dbReference type="OrthoDB" id="4726at2759"/>
<dbReference type="EMBL" id="SNRW01015894">
    <property type="protein sequence ID" value="KAA6369919.1"/>
    <property type="molecule type" value="Genomic_DNA"/>
</dbReference>
<name>A0A5J4UHA6_9EUKA</name>
<dbReference type="PROSITE" id="PS00108">
    <property type="entry name" value="PROTEIN_KINASE_ST"/>
    <property type="match status" value="1"/>
</dbReference>
<gene>
    <name evidence="9" type="ORF">EZS28_034554</name>
</gene>
<sequence>MKVWELLSQIALAVNHLHINNVIHRDIKPENIFVMEDGSVRLGDFGLLKDLTNQNYATVVGTKVYHAPEVFTQKRMTFESDIFAIGNIIFELLTGKHPFDAKTEQEIIQKIVRYDIAKLPLSISKEFGSVLSEMMNEDPSRRPPIKAILSLCPIKMYLQIQENKKMNEQINKQLSDKEANIQRLVVEKQNEKQEKEQQKRRADQAEQNSRRIEEEKEQQKRRADQAELQVRQLGIEKERIEEEKEQQKRRADQAEQNSRRMKQEKSIQQRRADQAELQVRQLGIEKERMKQVQEQLKRRTDQVQQRLQIVEEEKEQQEIRADQVELNSIRIEEEKEKEKEKDKDKDKLVKEKSIQLVSGSNRLFVGNLSFGTTAEQLGRLFESVGEVINATIVAFNGRSMGYGFVTMKDEQTALDALKQLDKKELNGKSINVEVARTIGEREPLPRRFPRYGDYSGGRRFGRFSPFGRRPRFGPAPDPNSQLSKTRVFLGCLPFSLTEEELKAAFDGYDIKKVTIAKSPATGRALGFGYIEFANEDEQKRVLREVNVVTLVGRQCHVEPAHERPKPISTPPPDDSPQ</sequence>
<reference evidence="9 10" key="1">
    <citation type="submission" date="2019-03" db="EMBL/GenBank/DDBJ databases">
        <title>Single cell metagenomics reveals metabolic interactions within the superorganism composed of flagellate Streblomastix strix and complex community of Bacteroidetes bacteria on its surface.</title>
        <authorList>
            <person name="Treitli S.C."/>
            <person name="Kolisko M."/>
            <person name="Husnik F."/>
            <person name="Keeling P."/>
            <person name="Hampl V."/>
        </authorList>
    </citation>
    <scope>NUCLEOTIDE SEQUENCE [LARGE SCALE GENOMIC DNA]</scope>
    <source>
        <strain evidence="9">ST1C</strain>
    </source>
</reference>
<accession>A0A5J4UHA6</accession>
<dbReference type="PANTHER" id="PTHR43671">
    <property type="entry name" value="SERINE/THREONINE-PROTEIN KINASE NEK"/>
    <property type="match status" value="1"/>
</dbReference>
<dbReference type="Gene3D" id="3.30.70.330">
    <property type="match status" value="2"/>
</dbReference>
<protein>
    <submittedName>
        <fullName evidence="9">Uncharacterized protein</fullName>
    </submittedName>
</protein>
<proteinExistence type="predicted"/>
<keyword evidence="5" id="KW-0694">RNA-binding</keyword>
<feature type="domain" description="RRM" evidence="8">
    <location>
        <begin position="361"/>
        <end position="437"/>
    </location>
</feature>
<evidence type="ECO:0000313" key="10">
    <source>
        <dbReference type="Proteomes" id="UP000324800"/>
    </source>
</evidence>
<feature type="compositionally biased region" description="Basic and acidic residues" evidence="6">
    <location>
        <begin position="188"/>
        <end position="225"/>
    </location>
</feature>
<dbReference type="InterPro" id="IPR035979">
    <property type="entry name" value="RBD_domain_sf"/>
</dbReference>
<feature type="compositionally biased region" description="Pro residues" evidence="6">
    <location>
        <begin position="567"/>
        <end position="577"/>
    </location>
</feature>
<evidence type="ECO:0000256" key="3">
    <source>
        <dbReference type="ARBA" id="ARBA00022777"/>
    </source>
</evidence>
<keyword evidence="2" id="KW-0547">Nucleotide-binding</keyword>
<dbReference type="InterPro" id="IPR050660">
    <property type="entry name" value="NEK_Ser/Thr_kinase"/>
</dbReference>
<feature type="domain" description="RRM" evidence="8">
    <location>
        <begin position="485"/>
        <end position="562"/>
    </location>
</feature>
<feature type="region of interest" description="Disordered" evidence="6">
    <location>
        <begin position="188"/>
        <end position="229"/>
    </location>
</feature>
<dbReference type="SUPFAM" id="SSF56112">
    <property type="entry name" value="Protein kinase-like (PK-like)"/>
    <property type="match status" value="1"/>
</dbReference>
<evidence type="ECO:0000256" key="4">
    <source>
        <dbReference type="ARBA" id="ARBA00022840"/>
    </source>
</evidence>
<feature type="domain" description="Protein kinase" evidence="7">
    <location>
        <begin position="1"/>
        <end position="158"/>
    </location>
</feature>
<dbReference type="Gene3D" id="1.10.510.10">
    <property type="entry name" value="Transferase(Phosphotransferase) domain 1"/>
    <property type="match status" value="1"/>
</dbReference>